<gene>
    <name evidence="1" type="ORF">LSINAPIS_LOCUS8052</name>
</gene>
<proteinExistence type="predicted"/>
<evidence type="ECO:0000313" key="1">
    <source>
        <dbReference type="EMBL" id="VVC96587.1"/>
    </source>
</evidence>
<dbReference type="AlphaFoldDB" id="A0A5E4QGI0"/>
<reference evidence="1 2" key="1">
    <citation type="submission" date="2017-07" db="EMBL/GenBank/DDBJ databases">
        <authorList>
            <person name="Talla V."/>
            <person name="Backstrom N."/>
        </authorList>
    </citation>
    <scope>NUCLEOTIDE SEQUENCE [LARGE SCALE GENOMIC DNA]</scope>
</reference>
<protein>
    <submittedName>
        <fullName evidence="1">Uncharacterized protein</fullName>
    </submittedName>
</protein>
<dbReference type="Proteomes" id="UP000324832">
    <property type="component" value="Unassembled WGS sequence"/>
</dbReference>
<dbReference type="PANTHER" id="PTHR14700">
    <property type="entry name" value="PENTATRICOPEPTIDE REPEAT-CONTAINING PROTEIN 2, MITOCHONDRIAL"/>
    <property type="match status" value="1"/>
</dbReference>
<dbReference type="GO" id="GO:0007005">
    <property type="term" value="P:mitochondrion organization"/>
    <property type="evidence" value="ECO:0007669"/>
    <property type="project" value="TreeGrafter"/>
</dbReference>
<dbReference type="PANTHER" id="PTHR14700:SF0">
    <property type="entry name" value="PENTATRICOPEPTIDE REPEAT-CONTAINING PROTEIN 2, MITOCHONDRIAL"/>
    <property type="match status" value="1"/>
</dbReference>
<dbReference type="GO" id="GO:0005739">
    <property type="term" value="C:mitochondrion"/>
    <property type="evidence" value="ECO:0007669"/>
    <property type="project" value="InterPro"/>
</dbReference>
<organism evidence="1 2">
    <name type="scientific">Leptidea sinapis</name>
    <dbReference type="NCBI Taxonomy" id="189913"/>
    <lineage>
        <taxon>Eukaryota</taxon>
        <taxon>Metazoa</taxon>
        <taxon>Ecdysozoa</taxon>
        <taxon>Arthropoda</taxon>
        <taxon>Hexapoda</taxon>
        <taxon>Insecta</taxon>
        <taxon>Pterygota</taxon>
        <taxon>Neoptera</taxon>
        <taxon>Endopterygota</taxon>
        <taxon>Lepidoptera</taxon>
        <taxon>Glossata</taxon>
        <taxon>Ditrysia</taxon>
        <taxon>Papilionoidea</taxon>
        <taxon>Pieridae</taxon>
        <taxon>Dismorphiinae</taxon>
        <taxon>Leptidea</taxon>
    </lineage>
</organism>
<dbReference type="GO" id="GO:0003723">
    <property type="term" value="F:RNA binding"/>
    <property type="evidence" value="ECO:0007669"/>
    <property type="project" value="TreeGrafter"/>
</dbReference>
<name>A0A5E4QGI0_9NEOP</name>
<dbReference type="InterPro" id="IPR034629">
    <property type="entry name" value="PTCD2"/>
</dbReference>
<evidence type="ECO:0000313" key="2">
    <source>
        <dbReference type="Proteomes" id="UP000324832"/>
    </source>
</evidence>
<dbReference type="EMBL" id="FZQP02002792">
    <property type="protein sequence ID" value="VVC96587.1"/>
    <property type="molecule type" value="Genomic_DNA"/>
</dbReference>
<accession>A0A5E4QGI0</accession>
<dbReference type="GO" id="GO:0050684">
    <property type="term" value="P:regulation of mRNA processing"/>
    <property type="evidence" value="ECO:0007669"/>
    <property type="project" value="InterPro"/>
</dbReference>
<sequence>MNKISYLIKSISRIYPNCNNIGYIPSRSIQLTKVQNLYTPSAIGIDGYLHTRRRIKEQFANFSDKFRSKMEDFVKDPKQMIFTEDLKNMVHMAEPTDIQLVLDMVKKFNTQKTEFRFGSFVFGPVVMRMFYFLEAPNEALQCFKDPDNKGFFDQLVSYQILLDLLYNQERYDDMYEIFEVVKERQINMTKYPKYPVILILAACYKQ</sequence>
<keyword evidence="2" id="KW-1185">Reference proteome</keyword>